<dbReference type="AlphaFoldDB" id="A0A7R8ZS24"/>
<dbReference type="InterPro" id="IPR001314">
    <property type="entry name" value="Peptidase_S1A"/>
</dbReference>
<dbReference type="PROSITE" id="PS00134">
    <property type="entry name" value="TRYPSIN_HIS"/>
    <property type="match status" value="1"/>
</dbReference>
<dbReference type="GO" id="GO:0004252">
    <property type="term" value="F:serine-type endopeptidase activity"/>
    <property type="evidence" value="ECO:0007669"/>
    <property type="project" value="InterPro"/>
</dbReference>
<evidence type="ECO:0000256" key="1">
    <source>
        <dbReference type="ARBA" id="ARBA00022729"/>
    </source>
</evidence>
<dbReference type="InterPro" id="IPR018114">
    <property type="entry name" value="TRYPSIN_HIS"/>
</dbReference>
<dbReference type="Gene3D" id="2.40.10.10">
    <property type="entry name" value="Trypsin-like serine proteases"/>
    <property type="match status" value="1"/>
</dbReference>
<dbReference type="FunFam" id="2.40.10.10:FF:000068">
    <property type="entry name" value="transmembrane protease serine 2"/>
    <property type="match status" value="1"/>
</dbReference>
<dbReference type="InterPro" id="IPR001254">
    <property type="entry name" value="Trypsin_dom"/>
</dbReference>
<dbReference type="CDD" id="cd00190">
    <property type="entry name" value="Tryp_SPc"/>
    <property type="match status" value="1"/>
</dbReference>
<dbReference type="PROSITE" id="PS50240">
    <property type="entry name" value="TRYPSIN_DOM"/>
    <property type="match status" value="1"/>
</dbReference>
<feature type="region of interest" description="Disordered" evidence="3">
    <location>
        <begin position="113"/>
        <end position="168"/>
    </location>
</feature>
<dbReference type="PANTHER" id="PTHR24258:SF116">
    <property type="entry name" value="FI16631P1-RELATED"/>
    <property type="match status" value="1"/>
</dbReference>
<accession>A0A7R8ZS24</accession>
<reference evidence="4" key="1">
    <citation type="submission" date="2020-11" db="EMBL/GenBank/DDBJ databases">
        <authorList>
            <person name="Tran Van P."/>
        </authorList>
    </citation>
    <scope>NUCLEOTIDE SEQUENCE</scope>
</reference>
<feature type="compositionally biased region" description="Gly residues" evidence="3">
    <location>
        <begin position="56"/>
        <end position="80"/>
    </location>
</feature>
<dbReference type="SMART" id="SM00680">
    <property type="entry name" value="CLIP"/>
    <property type="match status" value="1"/>
</dbReference>
<feature type="region of interest" description="Disordered" evidence="3">
    <location>
        <begin position="1"/>
        <end position="98"/>
    </location>
</feature>
<dbReference type="InterPro" id="IPR043504">
    <property type="entry name" value="Peptidase_S1_PA_chymotrypsin"/>
</dbReference>
<evidence type="ECO:0000313" key="4">
    <source>
        <dbReference type="EMBL" id="CAD7234373.1"/>
    </source>
</evidence>
<feature type="non-terminal residue" evidence="4">
    <location>
        <position position="421"/>
    </location>
</feature>
<dbReference type="PANTHER" id="PTHR24258">
    <property type="entry name" value="SERINE PROTEASE-RELATED"/>
    <property type="match status" value="1"/>
</dbReference>
<proteinExistence type="predicted"/>
<feature type="compositionally biased region" description="Low complexity" evidence="3">
    <location>
        <begin position="269"/>
        <end position="284"/>
    </location>
</feature>
<gene>
    <name evidence="4" type="ORF">CTOB1V02_LOCUS12189</name>
</gene>
<feature type="compositionally biased region" description="Low complexity" evidence="3">
    <location>
        <begin position="147"/>
        <end position="163"/>
    </location>
</feature>
<dbReference type="InterPro" id="IPR022700">
    <property type="entry name" value="CLIP"/>
</dbReference>
<dbReference type="InterPro" id="IPR009003">
    <property type="entry name" value="Peptidase_S1_PA"/>
</dbReference>
<dbReference type="Pfam" id="PF00089">
    <property type="entry name" value="Trypsin"/>
    <property type="match status" value="1"/>
</dbReference>
<dbReference type="SUPFAM" id="SSF50494">
    <property type="entry name" value="Trypsin-like serine proteases"/>
    <property type="match status" value="1"/>
</dbReference>
<dbReference type="EMBL" id="OB668480">
    <property type="protein sequence ID" value="CAD7234373.1"/>
    <property type="molecule type" value="Genomic_DNA"/>
</dbReference>
<dbReference type="GO" id="GO:0006508">
    <property type="term" value="P:proteolysis"/>
    <property type="evidence" value="ECO:0007669"/>
    <property type="project" value="InterPro"/>
</dbReference>
<evidence type="ECO:0000256" key="2">
    <source>
        <dbReference type="ARBA" id="ARBA00023157"/>
    </source>
</evidence>
<dbReference type="PRINTS" id="PR00722">
    <property type="entry name" value="CHYMOTRYPSIN"/>
</dbReference>
<name>A0A7R8ZS24_9CRUS</name>
<protein>
    <submittedName>
        <fullName evidence="4">Uncharacterized protein</fullName>
    </submittedName>
</protein>
<feature type="non-terminal residue" evidence="4">
    <location>
        <position position="1"/>
    </location>
</feature>
<organism evidence="4">
    <name type="scientific">Cyprideis torosa</name>
    <dbReference type="NCBI Taxonomy" id="163714"/>
    <lineage>
        <taxon>Eukaryota</taxon>
        <taxon>Metazoa</taxon>
        <taxon>Ecdysozoa</taxon>
        <taxon>Arthropoda</taxon>
        <taxon>Crustacea</taxon>
        <taxon>Oligostraca</taxon>
        <taxon>Ostracoda</taxon>
        <taxon>Podocopa</taxon>
        <taxon>Podocopida</taxon>
        <taxon>Cytherocopina</taxon>
        <taxon>Cytheroidea</taxon>
        <taxon>Cytherideidae</taxon>
        <taxon>Cyprideis</taxon>
    </lineage>
</organism>
<keyword evidence="1" id="KW-0732">Signal</keyword>
<keyword evidence="2" id="KW-1015">Disulfide bond</keyword>
<sequence>AEELEACGEFDTPGRGRGKGKNKNKADCVEETGEPETAVEKVPEAEKVPGKDKKPGGGAGGLAGAAGAGLAGGLIGGAIAGKGNKESTTEVSSTTADATLGPDIVEIIPAVGPDGELVTPSTTKGIGDEEVVNPFKPTTTKPEKLVESTSASPEEQSSSPTPDSKVDEDVIPETDLTWYNLIDKRSGAVDIPFGGEARSFNLGLSKPNLPYQVCLTPRGERGRCRFLKYCVLPTFVADYSVFLSYACFIEGTYVGVCCPDSIYPSQSGTTTTPAPKAVTVTTTPKPREPLPNCLTSEHQRAGKLMGTYRSNYSLPLLFKTPPSLITTQHVLTAAHCVYGFEPSEIQIRLGEYDFSRRDDASPRDFNVSKLIPHPDYHTRTFHNDIAVVKLSEPTDFNCAIWPICLPPPSGNLYVNETAIVT</sequence>
<feature type="compositionally biased region" description="Basic and acidic residues" evidence="3">
    <location>
        <begin position="38"/>
        <end position="55"/>
    </location>
</feature>
<evidence type="ECO:0000256" key="3">
    <source>
        <dbReference type="SAM" id="MobiDB-lite"/>
    </source>
</evidence>
<dbReference type="OrthoDB" id="5918597at2759"/>
<feature type="region of interest" description="Disordered" evidence="3">
    <location>
        <begin position="269"/>
        <end position="293"/>
    </location>
</feature>